<evidence type="ECO:0000259" key="1">
    <source>
        <dbReference type="Pfam" id="PF18427"/>
    </source>
</evidence>
<evidence type="ECO:0000313" key="2">
    <source>
        <dbReference type="EMBL" id="AFP36964.1"/>
    </source>
</evidence>
<organism evidence="2 3">
    <name type="scientific">Mycolicibacterium smegmatis (strain ATCC 700084 / mc(2)155)</name>
    <name type="common">Mycobacterium smegmatis</name>
    <dbReference type="NCBI Taxonomy" id="246196"/>
    <lineage>
        <taxon>Bacteria</taxon>
        <taxon>Bacillati</taxon>
        <taxon>Actinomycetota</taxon>
        <taxon>Actinomycetes</taxon>
        <taxon>Mycobacteriales</taxon>
        <taxon>Mycobacteriaceae</taxon>
        <taxon>Mycolicibacterium</taxon>
    </lineage>
</organism>
<name>I7G3C9_MYCS2</name>
<protein>
    <recommendedName>
        <fullName evidence="1">DD-reactivating factor swiveling domain-containing protein</fullName>
    </recommendedName>
</protein>
<dbReference type="InterPro" id="IPR028975">
    <property type="entry name" value="DDRA_swiveling_dom_sf"/>
</dbReference>
<dbReference type="PATRIC" id="fig|246196.56.peg.494"/>
<dbReference type="AlphaFoldDB" id="I7G3C9"/>
<dbReference type="KEGG" id="msg:MSMEI_0483"/>
<reference evidence="2 3" key="2">
    <citation type="journal article" date="2009" name="Genome Res.">
        <title>Ortho-proteogenomics: multiple proteomes investigation through orthology and a new MS-based protocol.</title>
        <authorList>
            <person name="Gallien S."/>
            <person name="Perrodou E."/>
            <person name="Carapito C."/>
            <person name="Deshayes C."/>
            <person name="Reyrat J.M."/>
            <person name="Van Dorsselaer A."/>
            <person name="Poch O."/>
            <person name="Schaeffer C."/>
            <person name="Lecompte O."/>
        </authorList>
    </citation>
    <scope>NUCLEOTIDE SEQUENCE [LARGE SCALE GENOMIC DNA]</scope>
    <source>
        <strain evidence="3">ATCC 700084 / mc(2)155</strain>
    </source>
</reference>
<proteinExistence type="predicted"/>
<dbReference type="Gene3D" id="3.50.30.70">
    <property type="entry name" value="Swiveling domain of dehydratase reactivase alpha subunit"/>
    <property type="match status" value="1"/>
</dbReference>
<dbReference type="EMBL" id="CP001663">
    <property type="protein sequence ID" value="AFP36964.1"/>
    <property type="molecule type" value="Genomic_DNA"/>
</dbReference>
<dbReference type="Proteomes" id="UP000006158">
    <property type="component" value="Chromosome"/>
</dbReference>
<dbReference type="Pfam" id="PF18427">
    <property type="entry name" value="DDR_swiveling"/>
    <property type="match status" value="1"/>
</dbReference>
<reference evidence="2 3" key="1">
    <citation type="journal article" date="2007" name="Genome Biol.">
        <title>Interrupted coding sequences in Mycobacterium smegmatis: authentic mutations or sequencing errors?</title>
        <authorList>
            <person name="Deshayes C."/>
            <person name="Perrodou E."/>
            <person name="Gallien S."/>
            <person name="Euphrasie D."/>
            <person name="Schaeffer C."/>
            <person name="Van-Dorsselaer A."/>
            <person name="Poch O."/>
            <person name="Lecompte O."/>
            <person name="Reyrat J.M."/>
        </authorList>
    </citation>
    <scope>NUCLEOTIDE SEQUENCE [LARGE SCALE GENOMIC DNA]</scope>
    <source>
        <strain evidence="3">ATCC 700084 / mc(2)155</strain>
    </source>
</reference>
<accession>I7G3C9</accession>
<feature type="domain" description="DD-reactivating factor swiveling" evidence="1">
    <location>
        <begin position="96"/>
        <end position="243"/>
    </location>
</feature>
<dbReference type="InterPro" id="IPR040916">
    <property type="entry name" value="DDR_swiveling"/>
</dbReference>
<evidence type="ECO:0000313" key="3">
    <source>
        <dbReference type="Proteomes" id="UP000006158"/>
    </source>
</evidence>
<sequence length="270" mass="28175">MTVWAGVDIGNATTEVVLCGGDTGLDVLASARTPTRGGKGSLRAVHGAAQLARRLADAHGLVIDRAAFAPTPPVHSTVERVLLQSRRTGRLAIVTRAAATTAGDGAGVGTPVPVEQLAVAGPDRPVVACATRQCGYRDVAGLVNAAVEAGTNVVAVLTENDEAVLVSNRLRAPVPVVDDVDVPRVLSTTLVAVEVRQGPTPLQRLTDPFWLTDTFTLDGDERVDARVVADLLYDSACAVVCLTIPRPSTQPRLHLASLPPKNPTAPMSWI</sequence>
<gene>
    <name evidence="2" type="ordered locus">MSMEI_0483</name>
</gene>
<dbReference type="SUPFAM" id="SSF82317">
    <property type="entry name" value="Swiveling domain of dehydratase reactivase alpha subunit"/>
    <property type="match status" value="1"/>
</dbReference>
<dbReference type="RefSeq" id="WP_014876789.1">
    <property type="nucleotide sequence ID" value="NC_008596.1"/>
</dbReference>